<dbReference type="EMBL" id="CP011801">
    <property type="protein sequence ID" value="ALA60346.1"/>
    <property type="molecule type" value="Genomic_DNA"/>
</dbReference>
<keyword evidence="4" id="KW-1185">Reference proteome</keyword>
<evidence type="ECO:0000313" key="3">
    <source>
        <dbReference type="EMBL" id="ALA60346.1"/>
    </source>
</evidence>
<sequence>MTCNVGGIERPIRMVVGIILIGIGAFGGLPVGGMAAALIVGTVALVTGAIGFCPAWALFGINTCAAKDVKRET</sequence>
<dbReference type="Pfam" id="PF11127">
    <property type="entry name" value="YgaP-like_TM"/>
    <property type="match status" value="1"/>
</dbReference>
<dbReference type="AlphaFoldDB" id="A0A0K2GHD3"/>
<organism evidence="3 4">
    <name type="scientific">Nitrospira moscoviensis</name>
    <dbReference type="NCBI Taxonomy" id="42253"/>
    <lineage>
        <taxon>Bacteria</taxon>
        <taxon>Pseudomonadati</taxon>
        <taxon>Nitrospirota</taxon>
        <taxon>Nitrospiria</taxon>
        <taxon>Nitrospirales</taxon>
        <taxon>Nitrospiraceae</taxon>
        <taxon>Nitrospira</taxon>
    </lineage>
</organism>
<dbReference type="KEGG" id="nmv:NITMOv2_3962"/>
<proteinExistence type="predicted"/>
<dbReference type="RefSeq" id="WP_053381218.1">
    <property type="nucleotide sequence ID" value="NZ_CP011801.1"/>
</dbReference>
<protein>
    <recommendedName>
        <fullName evidence="2">Inner membrane protein YgaP-like transmembrane domain-containing protein</fullName>
    </recommendedName>
</protein>
<dbReference type="PATRIC" id="fig|42253.5.peg.3905"/>
<keyword evidence="1" id="KW-0472">Membrane</keyword>
<dbReference type="Proteomes" id="UP000069205">
    <property type="component" value="Chromosome"/>
</dbReference>
<keyword evidence="1" id="KW-1133">Transmembrane helix</keyword>
<evidence type="ECO:0000256" key="1">
    <source>
        <dbReference type="SAM" id="Phobius"/>
    </source>
</evidence>
<feature type="transmembrane region" description="Helical" evidence="1">
    <location>
        <begin position="35"/>
        <end position="61"/>
    </location>
</feature>
<gene>
    <name evidence="3" type="ORF">NITMOv2_3962</name>
</gene>
<dbReference type="OrthoDB" id="9802789at2"/>
<evidence type="ECO:0000259" key="2">
    <source>
        <dbReference type="Pfam" id="PF11127"/>
    </source>
</evidence>
<evidence type="ECO:0000313" key="4">
    <source>
        <dbReference type="Proteomes" id="UP000069205"/>
    </source>
</evidence>
<dbReference type="STRING" id="42253.NITMOv2_3962"/>
<keyword evidence="1" id="KW-0812">Transmembrane</keyword>
<feature type="transmembrane region" description="Helical" evidence="1">
    <location>
        <begin position="12"/>
        <end position="29"/>
    </location>
</feature>
<reference evidence="3 4" key="1">
    <citation type="journal article" date="2015" name="Proc. Natl. Acad. Sci. U.S.A.">
        <title>Expanded metabolic versatility of ubiquitous nitrite-oxidizing bacteria from the genus Nitrospira.</title>
        <authorList>
            <person name="Koch H."/>
            <person name="Lucker S."/>
            <person name="Albertsen M."/>
            <person name="Kitzinger K."/>
            <person name="Herbold C."/>
            <person name="Spieck E."/>
            <person name="Nielsen P.H."/>
            <person name="Wagner M."/>
            <person name="Daims H."/>
        </authorList>
    </citation>
    <scope>NUCLEOTIDE SEQUENCE [LARGE SCALE GENOMIC DNA]</scope>
    <source>
        <strain evidence="3 4">NSP M-1</strain>
    </source>
</reference>
<dbReference type="InterPro" id="IPR021309">
    <property type="entry name" value="YgaP-like_TM"/>
</dbReference>
<accession>A0A0K2GHD3</accession>
<feature type="domain" description="Inner membrane protein YgaP-like transmembrane" evidence="2">
    <location>
        <begin position="1"/>
        <end position="67"/>
    </location>
</feature>
<name>A0A0K2GHD3_NITMO</name>